<dbReference type="PANTHER" id="PTHR33498">
    <property type="entry name" value="TRANSPOSASE FOR INSERTION SEQUENCE ELEMENT IS1557"/>
    <property type="match status" value="1"/>
</dbReference>
<dbReference type="InterPro" id="IPR002560">
    <property type="entry name" value="Transposase_DDE"/>
</dbReference>
<dbReference type="Pfam" id="PF01610">
    <property type="entry name" value="DDE_Tnp_ISL3"/>
    <property type="match status" value="1"/>
</dbReference>
<feature type="domain" description="Transposase IS204/IS1001/IS1096/IS1165 DDE" evidence="2">
    <location>
        <begin position="73"/>
        <end position="170"/>
    </location>
</feature>
<dbReference type="InterPro" id="IPR047951">
    <property type="entry name" value="Transpos_ISL3"/>
</dbReference>
<dbReference type="Proteomes" id="UP000306628">
    <property type="component" value="Unassembled WGS sequence"/>
</dbReference>
<reference evidence="3 4" key="1">
    <citation type="submission" date="2019-05" db="EMBL/GenBank/DDBJ databases">
        <title>Draft genome sequence of Nonomuraea zeae DSM 100528.</title>
        <authorList>
            <person name="Saricaoglu S."/>
            <person name="Isik K."/>
        </authorList>
    </citation>
    <scope>NUCLEOTIDE SEQUENCE [LARGE SCALE GENOMIC DNA]</scope>
    <source>
        <strain evidence="3 4">DSM 100528</strain>
    </source>
</reference>
<keyword evidence="4" id="KW-1185">Reference proteome</keyword>
<organism evidence="3 4">
    <name type="scientific">Nonomuraea zeae</name>
    <dbReference type="NCBI Taxonomy" id="1642303"/>
    <lineage>
        <taxon>Bacteria</taxon>
        <taxon>Bacillati</taxon>
        <taxon>Actinomycetota</taxon>
        <taxon>Actinomycetes</taxon>
        <taxon>Streptosporangiales</taxon>
        <taxon>Streptosporangiaceae</taxon>
        <taxon>Nonomuraea</taxon>
    </lineage>
</organism>
<dbReference type="AlphaFoldDB" id="A0A5S4FY99"/>
<evidence type="ECO:0000256" key="1">
    <source>
        <dbReference type="SAM" id="MobiDB-lite"/>
    </source>
</evidence>
<dbReference type="Gene3D" id="1.10.10.60">
    <property type="entry name" value="Homeodomain-like"/>
    <property type="match status" value="1"/>
</dbReference>
<dbReference type="EMBL" id="VCKX01000224">
    <property type="protein sequence ID" value="TMR25696.1"/>
    <property type="molecule type" value="Genomic_DNA"/>
</dbReference>
<evidence type="ECO:0000313" key="4">
    <source>
        <dbReference type="Proteomes" id="UP000306628"/>
    </source>
</evidence>
<dbReference type="OrthoDB" id="3238779at2"/>
<sequence>MSTTGGCGCWSPAGAPARTPVLRRLLERIALALGGRPAARLTTHLAVPASPSSLLRLIRRLPDKGARTTPRVLGVDDFATKKGHVHATILVDMETGERVDVLPDRTAETFAAWLREHPGVEIVCRDRSGAYAEAVRAAAPHVLQVADWFHLWKSLCDAVEKCVLDHRACLPEPQPDQEHNDQPVSASLPRTPPSEPPTGVRATQRRQRYAAVHALFDKGMGISAIAEALRLDRKTVRRYAARRLA</sequence>
<evidence type="ECO:0000259" key="2">
    <source>
        <dbReference type="Pfam" id="PF01610"/>
    </source>
</evidence>
<name>A0A5S4FY99_9ACTN</name>
<gene>
    <name evidence="3" type="ORF">ETD85_45005</name>
</gene>
<feature type="region of interest" description="Disordered" evidence="1">
    <location>
        <begin position="172"/>
        <end position="204"/>
    </location>
</feature>
<comment type="caution">
    <text evidence="3">The sequence shown here is derived from an EMBL/GenBank/DDBJ whole genome shotgun (WGS) entry which is preliminary data.</text>
</comment>
<protein>
    <submittedName>
        <fullName evidence="3">Transposase</fullName>
    </submittedName>
</protein>
<accession>A0A5S4FY99</accession>
<evidence type="ECO:0000313" key="3">
    <source>
        <dbReference type="EMBL" id="TMR25696.1"/>
    </source>
</evidence>
<proteinExistence type="predicted"/>
<dbReference type="PANTHER" id="PTHR33498:SF1">
    <property type="entry name" value="TRANSPOSASE FOR INSERTION SEQUENCE ELEMENT IS1557"/>
    <property type="match status" value="1"/>
</dbReference>